<reference evidence="8" key="2">
    <citation type="submission" date="2020-04" db="EMBL/GenBank/DDBJ databases">
        <authorList>
            <consortium name="NCBI Genome Project"/>
        </authorList>
    </citation>
    <scope>NUCLEOTIDE SEQUENCE</scope>
    <source>
        <strain evidence="8">CBS 342.82</strain>
    </source>
</reference>
<gene>
    <name evidence="8" type="ORF">K489DRAFT_318805</name>
</gene>
<dbReference type="GO" id="GO:0016020">
    <property type="term" value="C:membrane"/>
    <property type="evidence" value="ECO:0007669"/>
    <property type="project" value="UniProtKB-SubCell"/>
</dbReference>
<organism evidence="8">
    <name type="scientific">Dissoconium aciculare CBS 342.82</name>
    <dbReference type="NCBI Taxonomy" id="1314786"/>
    <lineage>
        <taxon>Eukaryota</taxon>
        <taxon>Fungi</taxon>
        <taxon>Dikarya</taxon>
        <taxon>Ascomycota</taxon>
        <taxon>Pezizomycotina</taxon>
        <taxon>Dothideomycetes</taxon>
        <taxon>Dothideomycetidae</taxon>
        <taxon>Mycosphaerellales</taxon>
        <taxon>Dissoconiaceae</taxon>
        <taxon>Dissoconium</taxon>
    </lineage>
</organism>
<evidence type="ECO:0000256" key="3">
    <source>
        <dbReference type="ARBA" id="ARBA00022989"/>
    </source>
</evidence>
<reference evidence="8" key="1">
    <citation type="submission" date="2020-01" db="EMBL/GenBank/DDBJ databases">
        <authorList>
            <consortium name="DOE Joint Genome Institute"/>
            <person name="Haridas S."/>
            <person name="Albert R."/>
            <person name="Binder M."/>
            <person name="Bloem J."/>
            <person name="Labutti K."/>
            <person name="Salamov A."/>
            <person name="Andreopoulos B."/>
            <person name="Baker S.E."/>
            <person name="Barry K."/>
            <person name="Bills G."/>
            <person name="Bluhm B.H."/>
            <person name="Cannon C."/>
            <person name="Castanera R."/>
            <person name="Culley D.E."/>
            <person name="Daum C."/>
            <person name="Ezra D."/>
            <person name="Gonzalez J.B."/>
            <person name="Henrissat B."/>
            <person name="Kuo A."/>
            <person name="Liang C."/>
            <person name="Lipzen A."/>
            <person name="Lutzoni F."/>
            <person name="Magnuson J."/>
            <person name="Mondo S."/>
            <person name="Nolan M."/>
            <person name="Ohm R."/>
            <person name="Pangilinan J."/>
            <person name="Park H.-J."/>
            <person name="Ramirez L."/>
            <person name="Alfaro M."/>
            <person name="Sun H."/>
            <person name="Tritt A."/>
            <person name="Yoshinaga Y."/>
            <person name="Zwiers L.-H."/>
            <person name="Turgeon B.G."/>
            <person name="Goodwin S.B."/>
            <person name="Spatafora J.W."/>
            <person name="Crous P.W."/>
            <person name="Grigoriev I.V."/>
        </authorList>
    </citation>
    <scope>NUCLEOTIDE SEQUENCE</scope>
    <source>
        <strain evidence="8">CBS 342.82</strain>
    </source>
</reference>
<dbReference type="OrthoDB" id="102260at2759"/>
<keyword evidence="7" id="KW-1185">Reference proteome</keyword>
<dbReference type="PANTHER" id="PTHR39469">
    <property type="entry name" value="CHROMOSOME 1, WHOLE GENOME SHOTGUN SEQUENCE"/>
    <property type="match status" value="1"/>
</dbReference>
<feature type="transmembrane region" description="Helical" evidence="5">
    <location>
        <begin position="93"/>
        <end position="112"/>
    </location>
</feature>
<dbReference type="Proteomes" id="UP000504637">
    <property type="component" value="Unplaced"/>
</dbReference>
<accession>A0A6J3M549</accession>
<dbReference type="Pfam" id="PF13886">
    <property type="entry name" value="TM7S3_TM198"/>
    <property type="match status" value="1"/>
</dbReference>
<keyword evidence="3 5" id="KW-1133">Transmembrane helix</keyword>
<evidence type="ECO:0000256" key="1">
    <source>
        <dbReference type="ARBA" id="ARBA00004141"/>
    </source>
</evidence>
<dbReference type="InterPro" id="IPR025256">
    <property type="entry name" value="TM7S3/TM198-like_dom"/>
</dbReference>
<keyword evidence="2 5" id="KW-0812">Transmembrane</keyword>
<feature type="transmembrane region" description="Helical" evidence="5">
    <location>
        <begin position="35"/>
        <end position="55"/>
    </location>
</feature>
<protein>
    <recommendedName>
        <fullName evidence="6">TM7S3/TM198-like domain-containing protein</fullName>
    </recommendedName>
</protein>
<feature type="transmembrane region" description="Helical" evidence="5">
    <location>
        <begin position="119"/>
        <end position="139"/>
    </location>
</feature>
<dbReference type="PANTHER" id="PTHR39469:SF1">
    <property type="entry name" value="DUF4203 DOMAIN-CONTAINING PROTEIN"/>
    <property type="match status" value="1"/>
</dbReference>
<name>A0A6J3M549_9PEZI</name>
<evidence type="ECO:0000313" key="8">
    <source>
        <dbReference type="RefSeq" id="XP_033459670.1"/>
    </source>
</evidence>
<feature type="transmembrane region" description="Helical" evidence="5">
    <location>
        <begin position="170"/>
        <end position="188"/>
    </location>
</feature>
<proteinExistence type="predicted"/>
<evidence type="ECO:0000256" key="4">
    <source>
        <dbReference type="ARBA" id="ARBA00023136"/>
    </source>
</evidence>
<evidence type="ECO:0000256" key="5">
    <source>
        <dbReference type="SAM" id="Phobius"/>
    </source>
</evidence>
<evidence type="ECO:0000313" key="7">
    <source>
        <dbReference type="Proteomes" id="UP000504637"/>
    </source>
</evidence>
<sequence>MSTILPTATNGTNATNGTSSLTANPLPIAPPMTPALAIGGVLLIIAGLALCFVGIKHNAVQIFISTTLLLTLAIEVLIIYVMNPPITDAVQGAYLVAGVIPGLIGGGVAIIFKEMSEGAGCFLGGFCFAMWLLCLAPGGLIADKVGRIVLLLVFAVVAWITNWSRYTRSYGIIVCTAFAGSSAFILGVDCLSRVGLKEFWMYIWDLNPNVFPLDTDTYPITRNIQAEQA</sequence>
<feature type="domain" description="TM7S3/TM198-like" evidence="6">
    <location>
        <begin position="40"/>
        <end position="228"/>
    </location>
</feature>
<comment type="subcellular location">
    <subcellularLocation>
        <location evidence="1">Membrane</location>
        <topology evidence="1">Multi-pass membrane protein</topology>
    </subcellularLocation>
</comment>
<dbReference type="RefSeq" id="XP_033459670.1">
    <property type="nucleotide sequence ID" value="XM_033601350.1"/>
</dbReference>
<reference evidence="8" key="3">
    <citation type="submission" date="2025-08" db="UniProtKB">
        <authorList>
            <consortium name="RefSeq"/>
        </authorList>
    </citation>
    <scope>IDENTIFICATION</scope>
    <source>
        <strain evidence="8">CBS 342.82</strain>
    </source>
</reference>
<evidence type="ECO:0000256" key="2">
    <source>
        <dbReference type="ARBA" id="ARBA00022692"/>
    </source>
</evidence>
<dbReference type="GeneID" id="54359150"/>
<feature type="transmembrane region" description="Helical" evidence="5">
    <location>
        <begin position="62"/>
        <end position="81"/>
    </location>
</feature>
<feature type="non-terminal residue" evidence="8">
    <location>
        <position position="229"/>
    </location>
</feature>
<evidence type="ECO:0000259" key="6">
    <source>
        <dbReference type="Pfam" id="PF13886"/>
    </source>
</evidence>
<dbReference type="AlphaFoldDB" id="A0A6J3M549"/>
<feature type="transmembrane region" description="Helical" evidence="5">
    <location>
        <begin position="145"/>
        <end position="163"/>
    </location>
</feature>
<keyword evidence="4 5" id="KW-0472">Membrane</keyword>